<feature type="domain" description="PSP1 C-terminal" evidence="2">
    <location>
        <begin position="524"/>
        <end position="612"/>
    </location>
</feature>
<dbReference type="PANTHER" id="PTHR43830">
    <property type="entry name" value="PROTEIN PSP1"/>
    <property type="match status" value="1"/>
</dbReference>
<proteinExistence type="predicted"/>
<accession>A0ABP0ZCS7</accession>
<organism evidence="3 4">
    <name type="scientific">Lodderomyces beijingensis</name>
    <dbReference type="NCBI Taxonomy" id="1775926"/>
    <lineage>
        <taxon>Eukaryota</taxon>
        <taxon>Fungi</taxon>
        <taxon>Dikarya</taxon>
        <taxon>Ascomycota</taxon>
        <taxon>Saccharomycotina</taxon>
        <taxon>Pichiomycetes</taxon>
        <taxon>Debaryomycetaceae</taxon>
        <taxon>Candida/Lodderomyces clade</taxon>
        <taxon>Lodderomyces</taxon>
    </lineage>
</organism>
<gene>
    <name evidence="3" type="ORF">LODBEIA_P02060</name>
</gene>
<evidence type="ECO:0000313" key="4">
    <source>
        <dbReference type="Proteomes" id="UP001497383"/>
    </source>
</evidence>
<dbReference type="PANTHER" id="PTHR43830:SF3">
    <property type="entry name" value="PROTEIN PSP1"/>
    <property type="match status" value="1"/>
</dbReference>
<protein>
    <recommendedName>
        <fullName evidence="2">PSP1 C-terminal domain-containing protein</fullName>
    </recommendedName>
</protein>
<evidence type="ECO:0000256" key="1">
    <source>
        <dbReference type="SAM" id="MobiDB-lite"/>
    </source>
</evidence>
<evidence type="ECO:0000313" key="3">
    <source>
        <dbReference type="EMBL" id="CAK9435479.1"/>
    </source>
</evidence>
<dbReference type="InterPro" id="IPR007557">
    <property type="entry name" value="PSP1_C"/>
</dbReference>
<sequence length="714" mass="80028">MNLPDFLNDGFSGLPRVSNGTSQVKNGTHLHGYDEVNGRQGSSYNNHGLSSTATTTTNSEDPLHHSKFNEILFRKLSNLNEEPKIDVEDYYPVNGESFKNVFNLPEELQGGVSNISSRRPSYAAESFTRNNFSYHSGLSHRSPHAPVVAATQNSNFVNNNNNNTNRGDLSSLAMINNSHYQSNSAWQRVDADANAHAPFNLNDSFSDLSMGTSSRFSEFQLRRPSQLVDYSFNLPFTSQSSIGGQSSQAYGPTTKFAPFQEKQGGNTSPTLQQSHYSPLPLSLPFQQNNLNTQTQFHQQHSSSGPSMSSGPTGPTGPTGLSRLSGLSGPSVFARPFNNLAEPGQAIKVENGLLVKDQYLVASQELRALFSKITKYFQNPELTAEVISKMNDLLTHPVIIKLITFIKNLNNLTFNHRMLCLVINKNGKFDLLSYPHNSNIFLQKGDLVIVDGDRGKDMVMIVEPLVNLNFAILFNFLRKLEHIKSLTVYDGTKKRAHSSSMNASDIVNSHKENDENEFSITLPTKQVLRFATPKEIHKLSGKFLQEKKAFTTCYNKIRELNMDSGMTLVNVEYQSDFKKLVFYYFAGFCRIDFRILIKELFKIFKTRIWLCAVLPHDRPELYVTTSAGDAPMLPDEAYVGTANESIPKEYELTNDQILKFSITEFANLPQPNYFHSINTLNLIQHVTNEIKGPFYGFNAVYTNENNTETTAGKKD</sequence>
<dbReference type="RefSeq" id="XP_066827144.1">
    <property type="nucleotide sequence ID" value="XM_066972017.1"/>
</dbReference>
<dbReference type="InterPro" id="IPR047767">
    <property type="entry name" value="PSP1-like"/>
</dbReference>
<evidence type="ECO:0000259" key="2">
    <source>
        <dbReference type="PROSITE" id="PS51411"/>
    </source>
</evidence>
<feature type="region of interest" description="Disordered" evidence="1">
    <location>
        <begin position="241"/>
        <end position="324"/>
    </location>
</feature>
<name>A0ABP0ZCS7_9ASCO</name>
<feature type="compositionally biased region" description="Low complexity" evidence="1">
    <location>
        <begin position="285"/>
        <end position="324"/>
    </location>
</feature>
<feature type="region of interest" description="Disordered" evidence="1">
    <location>
        <begin position="12"/>
        <end position="63"/>
    </location>
</feature>
<dbReference type="GeneID" id="92205402"/>
<feature type="compositionally biased region" description="Polar residues" evidence="1">
    <location>
        <begin position="39"/>
        <end position="60"/>
    </location>
</feature>
<dbReference type="PROSITE" id="PS51411">
    <property type="entry name" value="PSP1_C"/>
    <property type="match status" value="1"/>
</dbReference>
<feature type="compositionally biased region" description="Polar residues" evidence="1">
    <location>
        <begin position="263"/>
        <end position="276"/>
    </location>
</feature>
<dbReference type="Pfam" id="PF04468">
    <property type="entry name" value="PSP1"/>
    <property type="match status" value="1"/>
</dbReference>
<dbReference type="Proteomes" id="UP001497383">
    <property type="component" value="Chromosome 1"/>
</dbReference>
<keyword evidence="4" id="KW-1185">Reference proteome</keyword>
<dbReference type="EMBL" id="OZ022405">
    <property type="protein sequence ID" value="CAK9435479.1"/>
    <property type="molecule type" value="Genomic_DNA"/>
</dbReference>
<reference evidence="3 4" key="1">
    <citation type="submission" date="2024-03" db="EMBL/GenBank/DDBJ databases">
        <authorList>
            <person name="Brejova B."/>
        </authorList>
    </citation>
    <scope>NUCLEOTIDE SEQUENCE [LARGE SCALE GENOMIC DNA]</scope>
    <source>
        <strain evidence="3 4">CBS 14171</strain>
    </source>
</reference>